<name>A0ACC3BWC2_PYRYE</name>
<protein>
    <submittedName>
        <fullName evidence="1">Uncharacterized protein</fullName>
    </submittedName>
</protein>
<accession>A0ACC3BWC2</accession>
<evidence type="ECO:0000313" key="2">
    <source>
        <dbReference type="Proteomes" id="UP000798662"/>
    </source>
</evidence>
<organism evidence="1 2">
    <name type="scientific">Pyropia yezoensis</name>
    <name type="common">Susabi-nori</name>
    <name type="synonym">Porphyra yezoensis</name>
    <dbReference type="NCBI Taxonomy" id="2788"/>
    <lineage>
        <taxon>Eukaryota</taxon>
        <taxon>Rhodophyta</taxon>
        <taxon>Bangiophyceae</taxon>
        <taxon>Bangiales</taxon>
        <taxon>Bangiaceae</taxon>
        <taxon>Pyropia</taxon>
    </lineage>
</organism>
<dbReference type="EMBL" id="CM020618">
    <property type="protein sequence ID" value="KAK1862192.1"/>
    <property type="molecule type" value="Genomic_DNA"/>
</dbReference>
<gene>
    <name evidence="1" type="ORF">I4F81_004767</name>
</gene>
<dbReference type="Proteomes" id="UP000798662">
    <property type="component" value="Chromosome 1"/>
</dbReference>
<evidence type="ECO:0000313" key="1">
    <source>
        <dbReference type="EMBL" id="KAK1862192.1"/>
    </source>
</evidence>
<proteinExistence type="predicted"/>
<comment type="caution">
    <text evidence="1">The sequence shown here is derived from an EMBL/GenBank/DDBJ whole genome shotgun (WGS) entry which is preliminary data.</text>
</comment>
<reference evidence="1" key="1">
    <citation type="submission" date="2019-11" db="EMBL/GenBank/DDBJ databases">
        <title>Nori genome reveals adaptations in red seaweeds to the harsh intertidal environment.</title>
        <authorList>
            <person name="Wang D."/>
            <person name="Mao Y."/>
        </authorList>
    </citation>
    <scope>NUCLEOTIDE SEQUENCE</scope>
    <source>
        <tissue evidence="1">Gametophyte</tissue>
    </source>
</reference>
<keyword evidence="2" id="KW-1185">Reference proteome</keyword>
<sequence>MTAVIRHPARRAVAALLGATLLAAAAAPPAAAAGFLPVYVDFGGATPASPYGLPGAAGLVWAARPTWTWGPPPPAAAVTGAAAVGAPAAVFATHLSAPVDALTLTIPVVAAEADRQLRLRLLFAEVYAGTAAVGARTFDVAARGGGADAEAAAAWAAPTVTWTPVDVFAAVGANAAYAVDLNVTLPGGDPGGVHLRLRRGTQNVMLSGLALTLPEPGGGGMSAVPHIWYYEPDAGPAGTWTRGALIPEAVRRGAGGVVVSADATRLYLVAGNRGGHGVGSTSSARTDMLDLTTGAWTRLADAPHARDHVHAVLVGDQIVVAGGRNGGLADFWNANLLQVDVLRTSDGAWRTLPRGGLAIARGGAVVGSLPGSGRLVLAGGEGGGQVWGQTEVLDVGNERWVTAPGGGMAVARHGSQAVACGGGLWVAGGSGAQGGAPELTSLEVWTPDGQGVPAGACVPY</sequence>